<evidence type="ECO:0000259" key="4">
    <source>
        <dbReference type="Pfam" id="PF08698"/>
    </source>
</evidence>
<keyword evidence="6" id="KW-1185">Reference proteome</keyword>
<evidence type="ECO:0000313" key="5">
    <source>
        <dbReference type="EMBL" id="OLY78585.1"/>
    </source>
</evidence>
<reference evidence="5 6" key="1">
    <citation type="journal article" date="2016" name="Mol. Biol. Evol.">
        <title>Genome-Wide Survey of Gut Fungi (Harpellales) Reveals the First Horizontally Transferred Ubiquitin Gene from a Mosquito Host.</title>
        <authorList>
            <person name="Wang Y."/>
            <person name="White M.M."/>
            <person name="Kvist S."/>
            <person name="Moncalvo J.M."/>
        </authorList>
    </citation>
    <scope>NUCLEOTIDE SEQUENCE [LARGE SCALE GENOMIC DNA]</scope>
    <source>
        <strain evidence="5 6">ALG-7-W6</strain>
    </source>
</reference>
<dbReference type="PANTHER" id="PTHR21686:SF12">
    <property type="entry name" value="DEOXYNUCLEOTIDYLTRANSFERASE TERMINAL-INTERACTING PROTEIN 2"/>
    <property type="match status" value="1"/>
</dbReference>
<sequence length="219" mass="25132">MSDTLSDLETLFKLARDSLPSENEIPSIPTKSNELSKIKKKLDSGHFKPGEKKSLKALQKPVPVPVLPTTEPSAINAIQSIAKMDNVRPTFKQMKQNREETTGPGWFDMKSPIITESVKQELHVLKLRSVIDPKRFYKRDSKRNEIPAHFQFGRIIEGPADFYSSRMTNRERKSTIVDELLADSQATSYLKKKFKQEQSARESAAFHSRKKKMPKRFKK</sequence>
<dbReference type="EMBL" id="LSSL01006011">
    <property type="protein sequence ID" value="OLY78585.1"/>
    <property type="molecule type" value="Genomic_DNA"/>
</dbReference>
<dbReference type="STRING" id="133383.A0A1R0GNW8"/>
<dbReference type="Proteomes" id="UP000187455">
    <property type="component" value="Unassembled WGS sequence"/>
</dbReference>
<dbReference type="InterPro" id="IPR014810">
    <property type="entry name" value="Fcf2_C"/>
</dbReference>
<comment type="caution">
    <text evidence="5">The sequence shown here is derived from an EMBL/GenBank/DDBJ whole genome shotgun (WGS) entry which is preliminary data.</text>
</comment>
<comment type="subcellular location">
    <subcellularLocation>
        <location evidence="1">Nucleus</location>
        <location evidence="1">Nucleolus</location>
    </subcellularLocation>
</comment>
<dbReference type="InterPro" id="IPR039883">
    <property type="entry name" value="Fcf2/DNTTIP2"/>
</dbReference>
<evidence type="ECO:0000256" key="1">
    <source>
        <dbReference type="ARBA" id="ARBA00004604"/>
    </source>
</evidence>
<feature type="domain" description="Fcf2 pre-rRNA processing C-terminal" evidence="4">
    <location>
        <begin position="99"/>
        <end position="193"/>
    </location>
</feature>
<dbReference type="GO" id="GO:0005730">
    <property type="term" value="C:nucleolus"/>
    <property type="evidence" value="ECO:0007669"/>
    <property type="project" value="UniProtKB-SubCell"/>
</dbReference>
<feature type="region of interest" description="Disordered" evidence="3">
    <location>
        <begin position="192"/>
        <end position="219"/>
    </location>
</feature>
<dbReference type="GO" id="GO:0003723">
    <property type="term" value="F:RNA binding"/>
    <property type="evidence" value="ECO:0007669"/>
    <property type="project" value="TreeGrafter"/>
</dbReference>
<evidence type="ECO:0000256" key="3">
    <source>
        <dbReference type="SAM" id="MobiDB-lite"/>
    </source>
</evidence>
<accession>A0A1R0GNW8</accession>
<organism evidence="5 6">
    <name type="scientific">Smittium mucronatum</name>
    <dbReference type="NCBI Taxonomy" id="133383"/>
    <lineage>
        <taxon>Eukaryota</taxon>
        <taxon>Fungi</taxon>
        <taxon>Fungi incertae sedis</taxon>
        <taxon>Zoopagomycota</taxon>
        <taxon>Kickxellomycotina</taxon>
        <taxon>Harpellomycetes</taxon>
        <taxon>Harpellales</taxon>
        <taxon>Legeriomycetaceae</taxon>
        <taxon>Smittium</taxon>
    </lineage>
</organism>
<dbReference type="AlphaFoldDB" id="A0A1R0GNW8"/>
<feature type="compositionally biased region" description="Basic residues" evidence="3">
    <location>
        <begin position="207"/>
        <end position="219"/>
    </location>
</feature>
<evidence type="ECO:0000313" key="6">
    <source>
        <dbReference type="Proteomes" id="UP000187455"/>
    </source>
</evidence>
<proteinExistence type="predicted"/>
<dbReference type="GO" id="GO:0006396">
    <property type="term" value="P:RNA processing"/>
    <property type="evidence" value="ECO:0007669"/>
    <property type="project" value="TreeGrafter"/>
</dbReference>
<name>A0A1R0GNW8_9FUNG</name>
<dbReference type="PANTHER" id="PTHR21686">
    <property type="entry name" value="DEOXYNUCLEOTIDYLTRANSFERASE TERMINAL-INTERACTING PROTEIN 2"/>
    <property type="match status" value="1"/>
</dbReference>
<evidence type="ECO:0000256" key="2">
    <source>
        <dbReference type="ARBA" id="ARBA00023242"/>
    </source>
</evidence>
<dbReference type="OrthoDB" id="427886at2759"/>
<protein>
    <submittedName>
        <fullName evidence="5">rRNA-processing protein fcf2</fullName>
    </submittedName>
</protein>
<gene>
    <name evidence="5" type="ORF">AYI68_g7359</name>
</gene>
<dbReference type="Pfam" id="PF08698">
    <property type="entry name" value="Fcf2"/>
    <property type="match status" value="1"/>
</dbReference>
<keyword evidence="2" id="KW-0539">Nucleus</keyword>